<dbReference type="InterPro" id="IPR036167">
    <property type="entry name" value="tRNA_intron_Endo_cat-like_sf"/>
</dbReference>
<accession>A0ABQ7JA58</accession>
<dbReference type="InterPro" id="IPR011856">
    <property type="entry name" value="tRNA_endonuc-like_dom_sf"/>
</dbReference>
<evidence type="ECO:0000256" key="2">
    <source>
        <dbReference type="ARBA" id="ARBA00012573"/>
    </source>
</evidence>
<keyword evidence="6" id="KW-1185">Reference proteome</keyword>
<name>A0ABQ7JA58_9APIC</name>
<dbReference type="Proteomes" id="UP000823046">
    <property type="component" value="Unassembled WGS sequence"/>
</dbReference>
<proteinExistence type="inferred from homology"/>
<dbReference type="InterPro" id="IPR006677">
    <property type="entry name" value="tRNA_intron_Endonuc_cat-like"/>
</dbReference>
<dbReference type="Gene3D" id="3.40.1350.10">
    <property type="match status" value="1"/>
</dbReference>
<protein>
    <recommendedName>
        <fullName evidence="2">tRNA-intron lyase</fullName>
        <ecNumber evidence="2">4.6.1.16</ecNumber>
    </recommendedName>
</protein>
<dbReference type="EMBL" id="JADAQX010000278">
    <property type="protein sequence ID" value="KAF8820880.1"/>
    <property type="molecule type" value="Genomic_DNA"/>
</dbReference>
<dbReference type="SUPFAM" id="SSF53032">
    <property type="entry name" value="tRNA-intron endonuclease catalytic domain-like"/>
    <property type="match status" value="1"/>
</dbReference>
<evidence type="ECO:0000259" key="4">
    <source>
        <dbReference type="Pfam" id="PF01974"/>
    </source>
</evidence>
<comment type="catalytic activity">
    <reaction evidence="3">
        <text>pretRNA = a 3'-half-tRNA molecule with a 5'-OH end + a 5'-half-tRNA molecule with a 2',3'-cyclic phosphate end + an intron with a 2',3'-cyclic phosphate and a 5'-hydroxyl terminus.</text>
        <dbReference type="EC" id="4.6.1.16"/>
    </reaction>
</comment>
<evidence type="ECO:0000256" key="3">
    <source>
        <dbReference type="ARBA" id="ARBA00034031"/>
    </source>
</evidence>
<feature type="domain" description="tRNA intron endonuclease catalytic" evidence="4">
    <location>
        <begin position="32"/>
        <end position="96"/>
    </location>
</feature>
<comment type="similarity">
    <text evidence="1">Belongs to the tRNA-intron endonuclease family.</text>
</comment>
<gene>
    <name evidence="5" type="ORF">IE077_002711</name>
</gene>
<organism evidence="5 6">
    <name type="scientific">Cardiosporidium cionae</name>
    <dbReference type="NCBI Taxonomy" id="476202"/>
    <lineage>
        <taxon>Eukaryota</taxon>
        <taxon>Sar</taxon>
        <taxon>Alveolata</taxon>
        <taxon>Apicomplexa</taxon>
        <taxon>Aconoidasida</taxon>
        <taxon>Nephromycida</taxon>
        <taxon>Cardiosporidium</taxon>
    </lineage>
</organism>
<evidence type="ECO:0000256" key="1">
    <source>
        <dbReference type="ARBA" id="ARBA00008078"/>
    </source>
</evidence>
<reference evidence="5 6" key="1">
    <citation type="journal article" date="2020" name="bioRxiv">
        <title>Metabolic contributions of an alphaproteobacterial endosymbiont in the apicomplexan Cardiosporidium cionae.</title>
        <authorList>
            <person name="Hunter E.S."/>
            <person name="Paight C.J."/>
            <person name="Lane C.E."/>
        </authorList>
    </citation>
    <scope>NUCLEOTIDE SEQUENCE [LARGE SCALE GENOMIC DNA]</scope>
    <source>
        <strain evidence="5">ESH_2018</strain>
    </source>
</reference>
<comment type="caution">
    <text evidence="5">The sequence shown here is derived from an EMBL/GenBank/DDBJ whole genome shotgun (WGS) entry which is preliminary data.</text>
</comment>
<dbReference type="CDD" id="cd22363">
    <property type="entry name" value="tRNA-intron_lyase_C"/>
    <property type="match status" value="1"/>
</dbReference>
<sequence length="132" mass="14428">MSVAIPKIDASSATLSELTAKSLNLEDIKLALEKEGWIVSSGMKFGADLLLNDQPTEITHSKYALFFLKGEETWRDLIAQMRLAQSVAKDLVIAFPNAAVTFEDSSHQQPFTLLILSSWDASVNPPLASSPH</sequence>
<evidence type="ECO:0000313" key="6">
    <source>
        <dbReference type="Proteomes" id="UP000823046"/>
    </source>
</evidence>
<dbReference type="EC" id="4.6.1.16" evidence="2"/>
<evidence type="ECO:0000313" key="5">
    <source>
        <dbReference type="EMBL" id="KAF8820880.1"/>
    </source>
</evidence>
<dbReference type="Pfam" id="PF01974">
    <property type="entry name" value="tRNA_int_endo"/>
    <property type="match status" value="1"/>
</dbReference>